<sequence>MKAHVIYQRLYGLILVSSFICISVVSENMTIQETSTTVSQQIDLTTASKITGLNPQKTTHFTTVMSKSMPVFATNYTTISYLHTTIQPLVTMTTSSNLKPVIAKTATFTTDVSTSTAISLPSQSASILTTTDSMKITEHPYSGKTSTTKMVEIMTNETFHPTIATDFFSTYGITKNSIVSKSLATKSQSTVMKTTSLFSKNESISTSPWLKNKSTDIIALSTCKSRQEFLVSSIPRTRSESTEKDTSAKIVSIGTASAFPLESLLTSTAAPVDSAFSENQMTSPLATTDMELAFTVHSLMPMETIPALKTVETELTSTDFQDVSSPNMEKSISAFMPKETSSMDTYPMTSSQVTETQSGQIVVDIMSTHAPGITLAPTLAQTSVYPTEEGPVHTENTQTSDQPILALTSTSFSTSAATESSSTAVTYEAVHQISTNKTTWTSRPSQTLLTPVNTATMTSFMPNENFTLLSRGNVTNPDNSIMTTGVTPLEASIGSKTTASSDTTTSRYTTALLKLTSQWFGNFSSVSGNTAIANLSESELITLLLKTIPMSTAAANEHLSIPRETVVPSLDMSTLPDSKQSFSTKQSTFETTQSEANGMSTFGDITVLIPKSAATDTFYVTMTRKEITSCGFKGKSTISSVAEVSPSLAMMETTNESAQIGTASVPVSFFPDIKNLTTVLHNETSTTGVGLNWLSTTVLKTSPNHSYNGNTETFNLNHTYTSHYISESSEVNLGPLLTSESIQVFPELMSASNPRISGTSFSTTPTYMSAMPLSTGILPPQTSALHSSATPLHITHMVSLPVSVSTIISPVTSMMYDETKVTTSEPSSVTTSMLSGISTLSTATMTVSLAQPLNPTASKTSNTIPTNKDSLHTTSEAAVFPTTTAFMAVPSLTETLIPYLRSSTPMTTKVKSTVTNTSSDFVTASIHTLLCSKPSLDISTMSTIHINSTTSTPVDTLTNAVSYPSTFSGAGYIGLATGPTETLAVGETMHTHNSTNKLTTSVDAYIYESSTHFVNTPVPNQLVTGTSVPSDEEQVSHFLGKTPKTMEVTKIFPSKNSFISHYQTTTPLKMTDIESTNILSHQTHICHQYGSPSDGNSVAPPTSGNTHSADTLTSSNTVGIRISEISTSPEKTAFPSRVQTTNNILSPEKDIISTLSGYTHRTRETIMSSSSVTHPISYYQDISLVDVTTSMTTRISNPLLINTILSHLPSLKTHSDLTAVSFSTPGSCSSRTELPNANFTTVALSIPNSPTSLPGEPPIATLTPTYQASATSTILMLKSSKTTHSSGLKSPFIATSEPMSEKSSMPINDYVSLPIAVSSGTAARVGSFSTSLPSTNPRTTKTIQSSILDVMPGTYAGPPSTNAMASLLFPDSEIIEVSSKITNTPVFSSTESGFPSMETIPTTIMNGSGTSVVGTTASSLLSSKITEANSSTPKTMASTLPSTTQQSTKEDAATLGILTGVTNNFQATESNARGTVFLTTHSRTTIPKSVLTPTASDSLHTYPSLKITSLTTDPTTSSTSVNTPVLYPPWTQSRATPHSLTLPLHSPHSSRTEISLPISQLVQFPLLGTRSTPSIPQYLHTTSWHAHTVEDSQLPISTTMHVLTSNKVEAKTLLFIPGSLLTLITSQSIPHSRDATAMLPSSTSEILPTFGLSENTSLSVSSSALPTTLEDIKYTFEKTTTSVTPRTTLSSTPSIMSRATSSVMACILSSFPSGSSLTTVSNAPHVIDSSVGEVLESTFPASETIPTLPKYPLTNLATLSSGSGSTILTKITPISTLSSITSGSLTSLPIAIKPTGSSLYISSSPEAPSRTTVADKSRTMSELLSFVRMNISTPTTDHSLSIDALSLPIPTKASSWIRVPDISSLPILIPPKATLVPFINITTMTTTATGAVFPLMSTGVTHPSTEAVSLLIASFKTTWMDSTSFILSSEALTTPMTTESTVSFYNIDMSFSVFDEEPRVLSTSVINEFAKIWLNAIFQYSEFSLVNLVIQIKSRYLEQREGAGMTTISHVPYRCVCQAIIKAKSSLAPMDLISRIRNRIHGNSTHGNFTQDQLTLLIKSDYVVVKKLEPGKCNAEETPSKYKGTYKWLLTDPTETAQTRCIKNENGNATRICSINIQSGKSQWEKPRFKQCRLLQGLPEKIIDLANITISDENADDVAEHILSLVNESPPLDEEETKIIVSKVADISKCDEISLTLAQTILQIISAVSEKQIDSASSLPQVSNDILRIIEHTGHKMEFVGRTANLTVARLALAVLRVDHRFESLAFSIRSHEEVTAPEIFLGDVPLGRVLASIYLPKSLRERIPLNSLQTILFNFFGQTSLFKAKNISTALTTYVVSASISNMSIQNLADPVVITLQHIEGNWAHDQVYCAFWDFDKNHGLGGWNSSGCKVKETNINYTICQCNHLTHFGVLMDLSRSTVDAVNERILVIITYTGCGISSIFLGIAMLTYIAFHKLRKDYPSKILINLCAALLMLNLAFLMNSWMSSFQKVELCVTAAVALHYFLLVSLTWMGLEAVHMYFALVKVFNTYIPNYILKFGLAGWGIPAITVAIILSVRKDLYGILSPTTPFCWIKDDSVFYISVVAYFCLIFLVNLSMFCTVLAQLNSVKSQTQKTRRKMILHDLKGTISLTFLLGLTWGFAFFAWGPVRIFFMYLFAICNTLQGFLIFVFYCVMKESVREQWYVHLGFRWLQLDNYGVNIGYKHDRLRKTLQHKLLTSSLKSTATSSSFKSIGSAPGIPSEISFPNDIFDEDSFFSSLSCEVMPKSYIRRIIPEEIKANPVHKKKQSFSINLSRDSHQPSFV</sequence>
<protein>
    <submittedName>
        <fullName evidence="16">Adhesion G protein-coupled receptor G4</fullName>
    </submittedName>
</protein>
<dbReference type="Gene3D" id="1.20.1070.10">
    <property type="entry name" value="Rhodopsin 7-helix transmembrane proteins"/>
    <property type="match status" value="1"/>
</dbReference>
<dbReference type="InterPro" id="IPR057244">
    <property type="entry name" value="GAIN_B"/>
</dbReference>
<evidence type="ECO:0000256" key="9">
    <source>
        <dbReference type="ARBA" id="ARBA00023180"/>
    </source>
</evidence>
<feature type="chain" id="PRO_5034315989" evidence="13">
    <location>
        <begin position="27"/>
        <end position="2803"/>
    </location>
</feature>
<dbReference type="InterPro" id="IPR046338">
    <property type="entry name" value="GAIN_dom_sf"/>
</dbReference>
<dbReference type="Pfam" id="PF01825">
    <property type="entry name" value="GPS"/>
    <property type="match status" value="1"/>
</dbReference>
<dbReference type="CDD" id="cd15997">
    <property type="entry name" value="7tmB2_GPR112"/>
    <property type="match status" value="1"/>
</dbReference>
<evidence type="ECO:0000313" key="17">
    <source>
        <dbReference type="Proteomes" id="UP000694385"/>
    </source>
</evidence>
<evidence type="ECO:0000256" key="11">
    <source>
        <dbReference type="SAM" id="MobiDB-lite"/>
    </source>
</evidence>
<comment type="subcellular location">
    <subcellularLocation>
        <location evidence="1">Membrane</location>
        <topology evidence="1">Multi-pass membrane protein</topology>
    </subcellularLocation>
</comment>
<keyword evidence="9" id="KW-0325">Glycoprotein</keyword>
<dbReference type="InterPro" id="IPR017983">
    <property type="entry name" value="GPCR_2_secretin-like_CS"/>
</dbReference>
<evidence type="ECO:0000256" key="2">
    <source>
        <dbReference type="ARBA" id="ARBA00022692"/>
    </source>
</evidence>
<dbReference type="GO" id="GO:0007189">
    <property type="term" value="P:adenylate cyclase-activating G protein-coupled receptor signaling pathway"/>
    <property type="evidence" value="ECO:0007669"/>
    <property type="project" value="TreeGrafter"/>
</dbReference>
<dbReference type="Ensembl" id="ENSJJAT00000011229.1">
    <property type="protein sequence ID" value="ENSJJAP00000004954.1"/>
    <property type="gene ID" value="ENSJJAG00000009866.1"/>
</dbReference>
<keyword evidence="4 12" id="KW-1133">Transmembrane helix</keyword>
<evidence type="ECO:0000256" key="7">
    <source>
        <dbReference type="ARBA" id="ARBA00023157"/>
    </source>
</evidence>
<evidence type="ECO:0000256" key="6">
    <source>
        <dbReference type="ARBA" id="ARBA00023136"/>
    </source>
</evidence>
<dbReference type="Gene3D" id="4.10.1240.10">
    <property type="entry name" value="GPCR, family 2, extracellular hormone receptor domain"/>
    <property type="match status" value="1"/>
</dbReference>
<evidence type="ECO:0000256" key="3">
    <source>
        <dbReference type="ARBA" id="ARBA00022729"/>
    </source>
</evidence>
<dbReference type="GO" id="GO:0005886">
    <property type="term" value="C:plasma membrane"/>
    <property type="evidence" value="ECO:0007669"/>
    <property type="project" value="TreeGrafter"/>
</dbReference>
<name>A0A8C5K7D5_JACJA</name>
<feature type="transmembrane region" description="Helical" evidence="12">
    <location>
        <begin position="2652"/>
        <end position="2674"/>
    </location>
</feature>
<dbReference type="Proteomes" id="UP000694385">
    <property type="component" value="Unassembled WGS sequence"/>
</dbReference>
<feature type="signal peptide" evidence="13">
    <location>
        <begin position="1"/>
        <end position="26"/>
    </location>
</feature>
<dbReference type="InterPro" id="IPR036445">
    <property type="entry name" value="GPCR_2_extracell_dom_sf"/>
</dbReference>
<keyword evidence="17" id="KW-1185">Reference proteome</keyword>
<evidence type="ECO:0000313" key="16">
    <source>
        <dbReference type="Ensembl" id="ENSJJAP00000004954.1"/>
    </source>
</evidence>
<feature type="transmembrane region" description="Helical" evidence="12">
    <location>
        <begin position="2578"/>
        <end position="2604"/>
    </location>
</feature>
<dbReference type="Gene3D" id="2.60.220.50">
    <property type="match status" value="1"/>
</dbReference>
<dbReference type="FunFam" id="1.20.1070.10:FF:000234">
    <property type="entry name" value="adhesion G-protein coupled receptor G4"/>
    <property type="match status" value="1"/>
</dbReference>
<evidence type="ECO:0000256" key="13">
    <source>
        <dbReference type="SAM" id="SignalP"/>
    </source>
</evidence>
<evidence type="ECO:0000259" key="15">
    <source>
        <dbReference type="PROSITE" id="PS50261"/>
    </source>
</evidence>
<dbReference type="InterPro" id="IPR017981">
    <property type="entry name" value="GPCR_2-like_7TM"/>
</dbReference>
<proteinExistence type="predicted"/>
<feature type="domain" description="GAIN-B" evidence="14">
    <location>
        <begin position="2263"/>
        <end position="2420"/>
    </location>
</feature>
<keyword evidence="6 12" id="KW-0472">Membrane</keyword>
<evidence type="ECO:0000256" key="1">
    <source>
        <dbReference type="ARBA" id="ARBA00004141"/>
    </source>
</evidence>
<feature type="transmembrane region" description="Helical" evidence="12">
    <location>
        <begin position="2502"/>
        <end position="2524"/>
    </location>
</feature>
<evidence type="ECO:0000256" key="4">
    <source>
        <dbReference type="ARBA" id="ARBA00022989"/>
    </source>
</evidence>
<dbReference type="PROSITE" id="PS50221">
    <property type="entry name" value="GAIN_B"/>
    <property type="match status" value="1"/>
</dbReference>
<dbReference type="PANTHER" id="PTHR12011:SF277">
    <property type="entry name" value="ADHESION G-PROTEIN COUPLED RECEPTOR G4"/>
    <property type="match status" value="1"/>
</dbReference>
<dbReference type="Pfam" id="PF00002">
    <property type="entry name" value="7tm_2"/>
    <property type="match status" value="1"/>
</dbReference>
<keyword evidence="3 13" id="KW-0732">Signal</keyword>
<feature type="transmembrane region" description="Helical" evidence="12">
    <location>
        <begin position="2536"/>
        <end position="2558"/>
    </location>
</feature>
<feature type="domain" description="G-protein coupled receptors family 2 profile 2" evidence="15">
    <location>
        <begin position="2429"/>
        <end position="2676"/>
    </location>
</feature>
<evidence type="ECO:0000256" key="5">
    <source>
        <dbReference type="ARBA" id="ARBA00023040"/>
    </source>
</evidence>
<dbReference type="GO" id="GO:0004930">
    <property type="term" value="F:G protein-coupled receptor activity"/>
    <property type="evidence" value="ECO:0007669"/>
    <property type="project" value="UniProtKB-KW"/>
</dbReference>
<feature type="region of interest" description="Disordered" evidence="11">
    <location>
        <begin position="1086"/>
        <end position="1112"/>
    </location>
</feature>
<feature type="transmembrane region" description="Helical" evidence="12">
    <location>
        <begin position="2625"/>
        <end position="2646"/>
    </location>
</feature>
<reference evidence="16" key="1">
    <citation type="submission" date="2025-08" db="UniProtKB">
        <authorList>
            <consortium name="Ensembl"/>
        </authorList>
    </citation>
    <scope>IDENTIFICATION</scope>
</reference>
<evidence type="ECO:0000256" key="12">
    <source>
        <dbReference type="SAM" id="Phobius"/>
    </source>
</evidence>
<dbReference type="FunFam" id="2.60.220.50:FF:000018">
    <property type="entry name" value="Adhesion G protein-coupled receptor G6"/>
    <property type="match status" value="1"/>
</dbReference>
<reference evidence="16" key="2">
    <citation type="submission" date="2025-09" db="UniProtKB">
        <authorList>
            <consortium name="Ensembl"/>
        </authorList>
    </citation>
    <scope>IDENTIFICATION</scope>
</reference>
<evidence type="ECO:0000256" key="8">
    <source>
        <dbReference type="ARBA" id="ARBA00023170"/>
    </source>
</evidence>
<feature type="transmembrane region" description="Helical" evidence="12">
    <location>
        <begin position="2428"/>
        <end position="2453"/>
    </location>
</feature>
<gene>
    <name evidence="16" type="primary">Adgrg4</name>
</gene>
<feature type="transmembrane region" description="Helical" evidence="12">
    <location>
        <begin position="2465"/>
        <end position="2482"/>
    </location>
</feature>
<dbReference type="PRINTS" id="PR00249">
    <property type="entry name" value="GPCRSECRETIN"/>
</dbReference>
<dbReference type="InterPro" id="IPR000832">
    <property type="entry name" value="GPCR_2_secretin-like"/>
</dbReference>
<keyword evidence="2 12" id="KW-0812">Transmembrane</keyword>
<accession>A0A8C5K7D5</accession>
<dbReference type="GO" id="GO:0007166">
    <property type="term" value="P:cell surface receptor signaling pathway"/>
    <property type="evidence" value="ECO:0007669"/>
    <property type="project" value="InterPro"/>
</dbReference>
<dbReference type="InterPro" id="IPR000203">
    <property type="entry name" value="GPS"/>
</dbReference>
<organism evidence="16 17">
    <name type="scientific">Jaculus jaculus</name>
    <name type="common">Lesser Egyptian jerboa</name>
    <dbReference type="NCBI Taxonomy" id="51337"/>
    <lineage>
        <taxon>Eukaryota</taxon>
        <taxon>Metazoa</taxon>
        <taxon>Chordata</taxon>
        <taxon>Craniata</taxon>
        <taxon>Vertebrata</taxon>
        <taxon>Euteleostomi</taxon>
        <taxon>Mammalia</taxon>
        <taxon>Eutheria</taxon>
        <taxon>Euarchontoglires</taxon>
        <taxon>Glires</taxon>
        <taxon>Rodentia</taxon>
        <taxon>Myomorpha</taxon>
        <taxon>Dipodoidea</taxon>
        <taxon>Dipodidae</taxon>
        <taxon>Dipodinae</taxon>
        <taxon>Jaculus</taxon>
    </lineage>
</organism>
<dbReference type="SMART" id="SM00303">
    <property type="entry name" value="GPS"/>
    <property type="match status" value="1"/>
</dbReference>
<dbReference type="GeneTree" id="ENSGT00940000162744"/>
<keyword evidence="5" id="KW-0297">G-protein coupled receptor</keyword>
<dbReference type="PANTHER" id="PTHR12011">
    <property type="entry name" value="ADHESION G-PROTEIN COUPLED RECEPTOR"/>
    <property type="match status" value="1"/>
</dbReference>
<dbReference type="PROSITE" id="PS50261">
    <property type="entry name" value="G_PROTEIN_RECEP_F2_4"/>
    <property type="match status" value="1"/>
</dbReference>
<evidence type="ECO:0000259" key="14">
    <source>
        <dbReference type="PROSITE" id="PS50221"/>
    </source>
</evidence>
<keyword evidence="7" id="KW-1015">Disulfide bond</keyword>
<keyword evidence="8" id="KW-0675">Receptor</keyword>
<dbReference type="PROSITE" id="PS00650">
    <property type="entry name" value="G_PROTEIN_RECEP_F2_2"/>
    <property type="match status" value="1"/>
</dbReference>
<keyword evidence="10" id="KW-0807">Transducer</keyword>
<evidence type="ECO:0000256" key="10">
    <source>
        <dbReference type="ARBA" id="ARBA00023224"/>
    </source>
</evidence>